<dbReference type="STRING" id="1195236.CTER_4895"/>
<evidence type="ECO:0000256" key="3">
    <source>
        <dbReference type="ARBA" id="ARBA00023136"/>
    </source>
</evidence>
<evidence type="ECO:0000256" key="1">
    <source>
        <dbReference type="ARBA" id="ARBA00022475"/>
    </source>
</evidence>
<dbReference type="Proteomes" id="UP000014155">
    <property type="component" value="Unassembled WGS sequence"/>
</dbReference>
<reference evidence="7 8" key="1">
    <citation type="journal article" date="2013" name="Genome Announc.">
        <title>Draft Genome Sequence of the Cellulolytic, Mesophilic, Anaerobic Bacterium Clostridium termitidis Strain CT1112 (DSM 5398).</title>
        <authorList>
            <person name="Lal S."/>
            <person name="Ramachandran U."/>
            <person name="Zhang X."/>
            <person name="Munir R."/>
            <person name="Sparling R."/>
            <person name="Levin D.B."/>
        </authorList>
    </citation>
    <scope>NUCLEOTIDE SEQUENCE [LARGE SCALE GENOMIC DNA]</scope>
    <source>
        <strain evidence="7 8">CT1112</strain>
    </source>
</reference>
<evidence type="ECO:0000313" key="8">
    <source>
        <dbReference type="Proteomes" id="UP000014155"/>
    </source>
</evidence>
<keyword evidence="7" id="KW-0813">Transport</keyword>
<dbReference type="PANTHER" id="PTHR43649">
    <property type="entry name" value="ARABINOSE-BINDING PROTEIN-RELATED"/>
    <property type="match status" value="1"/>
</dbReference>
<dbReference type="InterPro" id="IPR006059">
    <property type="entry name" value="SBP"/>
</dbReference>
<keyword evidence="3" id="KW-0472">Membrane</keyword>
<evidence type="ECO:0000256" key="6">
    <source>
        <dbReference type="SAM" id="MobiDB-lite"/>
    </source>
</evidence>
<sequence>MGRARNMPALIIILSFFLTTYLTGCTDTYEFSNTRPPSASEDSSKAAEPSGTAKKKAVDVWAVDGDYVRRADKKCNELIKDEIDVRMNYIPNIQYESKLKVAMSSGELPDVIGVDSPNVSAYAESGAIVPLDDVWDASDREDIIDAVRQGWTYKGQIWGAQHEETNSVLFYNRDMLEEAGLEPAHGLEDAWTWEQTVEAAKKLTRKDASGKTIVYGILPLMAGPNIAHEGQSYVSNTWTWQAGAEIMNPEGTTVDGYFNSEKNLNALKLFRRMFVIDKSAPLTEIPNGFQTGKIAMWITGPWIISTLKTVPDLNWGAMPLPKGERLASNSGGWGYSITNKAADKAAAMRVILAKTGKEGQLIDIIEGGALPNRKSLFDKAPFLKEYPYPMILEQLEKTAKVRPITAAYPEISVSIQKCFNDVAYGKEPREAMKEYSAQMNETLKRMNSK</sequence>
<name>S0FG21_RUMCE</name>
<keyword evidence="4" id="KW-0564">Palmitate</keyword>
<dbReference type="AlphaFoldDB" id="S0FG21"/>
<feature type="compositionally biased region" description="Polar residues" evidence="6">
    <location>
        <begin position="32"/>
        <end position="41"/>
    </location>
</feature>
<accession>S0FG21</accession>
<keyword evidence="8" id="KW-1185">Reference proteome</keyword>
<evidence type="ECO:0000256" key="4">
    <source>
        <dbReference type="ARBA" id="ARBA00023139"/>
    </source>
</evidence>
<dbReference type="Pfam" id="PF01547">
    <property type="entry name" value="SBP_bac_1"/>
    <property type="match status" value="1"/>
</dbReference>
<dbReference type="InterPro" id="IPR050490">
    <property type="entry name" value="Bact_solute-bd_prot1"/>
</dbReference>
<protein>
    <submittedName>
        <fullName evidence="7">ABC-type sugar transport system, periplasmic component</fullName>
    </submittedName>
</protein>
<dbReference type="EMBL" id="AORV01000065">
    <property type="protein sequence ID" value="EMS69772.1"/>
    <property type="molecule type" value="Genomic_DNA"/>
</dbReference>
<proteinExistence type="predicted"/>
<feature type="region of interest" description="Disordered" evidence="6">
    <location>
        <begin position="32"/>
        <end position="51"/>
    </location>
</feature>
<evidence type="ECO:0000256" key="2">
    <source>
        <dbReference type="ARBA" id="ARBA00022729"/>
    </source>
</evidence>
<dbReference type="SUPFAM" id="SSF53850">
    <property type="entry name" value="Periplasmic binding protein-like II"/>
    <property type="match status" value="1"/>
</dbReference>
<dbReference type="eggNOG" id="COG2182">
    <property type="taxonomic scope" value="Bacteria"/>
</dbReference>
<dbReference type="CDD" id="cd14748">
    <property type="entry name" value="PBP2_UgpB"/>
    <property type="match status" value="1"/>
</dbReference>
<gene>
    <name evidence="7" type="ORF">CTER_4895</name>
</gene>
<keyword evidence="2" id="KW-0732">Signal</keyword>
<keyword evidence="5" id="KW-0449">Lipoprotein</keyword>
<evidence type="ECO:0000313" key="7">
    <source>
        <dbReference type="EMBL" id="EMS69772.1"/>
    </source>
</evidence>
<keyword evidence="7" id="KW-0762">Sugar transport</keyword>
<comment type="caution">
    <text evidence="7">The sequence shown here is derived from an EMBL/GenBank/DDBJ whole genome shotgun (WGS) entry which is preliminary data.</text>
</comment>
<organism evidence="7 8">
    <name type="scientific">Ruminiclostridium cellobioparum subsp. termitidis CT1112</name>
    <dbReference type="NCBI Taxonomy" id="1195236"/>
    <lineage>
        <taxon>Bacteria</taxon>
        <taxon>Bacillati</taxon>
        <taxon>Bacillota</taxon>
        <taxon>Clostridia</taxon>
        <taxon>Eubacteriales</taxon>
        <taxon>Oscillospiraceae</taxon>
        <taxon>Ruminiclostridium</taxon>
    </lineage>
</organism>
<dbReference type="PATRIC" id="fig|1195236.3.peg.5087"/>
<dbReference type="RefSeq" id="WP_004630132.1">
    <property type="nucleotide sequence ID" value="NZ_AORV01000065.1"/>
</dbReference>
<dbReference type="Gene3D" id="3.40.190.10">
    <property type="entry name" value="Periplasmic binding protein-like II"/>
    <property type="match status" value="2"/>
</dbReference>
<keyword evidence="1" id="KW-1003">Cell membrane</keyword>
<evidence type="ECO:0000256" key="5">
    <source>
        <dbReference type="ARBA" id="ARBA00023288"/>
    </source>
</evidence>
<dbReference type="PANTHER" id="PTHR43649:SF33">
    <property type="entry name" value="POLYGALACTURONAN_RHAMNOGALACTURONAN-BINDING PROTEIN YTCQ"/>
    <property type="match status" value="1"/>
</dbReference>